<gene>
    <name evidence="6" type="ORF">SLS53_009537</name>
</gene>
<evidence type="ECO:0000256" key="1">
    <source>
        <dbReference type="ARBA" id="ARBA00005466"/>
    </source>
</evidence>
<dbReference type="GO" id="GO:0016491">
    <property type="term" value="F:oxidoreductase activity"/>
    <property type="evidence" value="ECO:0007669"/>
    <property type="project" value="UniProtKB-KW"/>
</dbReference>
<proteinExistence type="inferred from homology"/>
<evidence type="ECO:0000313" key="6">
    <source>
        <dbReference type="EMBL" id="KAK7726161.1"/>
    </source>
</evidence>
<dbReference type="Proteomes" id="UP001320245">
    <property type="component" value="Unassembled WGS sequence"/>
</dbReference>
<keyword evidence="4" id="KW-0560">Oxidoreductase</keyword>
<dbReference type="EMBL" id="JAJSPL020000184">
    <property type="protein sequence ID" value="KAK7726161.1"/>
    <property type="molecule type" value="Genomic_DNA"/>
</dbReference>
<keyword evidence="7" id="KW-1185">Reference proteome</keyword>
<dbReference type="InterPro" id="IPR012951">
    <property type="entry name" value="BBE"/>
</dbReference>
<name>A0AAN9YAS7_9PEZI</name>
<sequence>MCGTTFLSRRQAFSCDNIYGFEVVLASGEVVYASETSHSDLWLALKGGSNYLGIVTRFDVATFPTTSCGTTFAFQLTYFSENPDAGVYMQLFKIWENGTGAFDNPRPVARGNNLFGLTPGKTDYVIVDTTAAYGNESDDTLVETEMYNIVDKQKAVLKSSGYLIDFVYFNYADISQGVYSSWGADNVAQLQAASRKYDPNGVFQHMVPGGYKVFK</sequence>
<accession>A0AAN9YAS7</accession>
<evidence type="ECO:0000256" key="3">
    <source>
        <dbReference type="ARBA" id="ARBA00022827"/>
    </source>
</evidence>
<dbReference type="SUPFAM" id="SSF56176">
    <property type="entry name" value="FAD-binding/transporter-associated domain-like"/>
    <property type="match status" value="1"/>
</dbReference>
<comment type="caution">
    <text evidence="6">The sequence shown here is derived from an EMBL/GenBank/DDBJ whole genome shotgun (WGS) entry which is preliminary data.</text>
</comment>
<comment type="similarity">
    <text evidence="1">Belongs to the oxygen-dependent FAD-linked oxidoreductase family.</text>
</comment>
<dbReference type="PANTHER" id="PTHR42973">
    <property type="entry name" value="BINDING OXIDOREDUCTASE, PUTATIVE (AFU_ORTHOLOGUE AFUA_1G17690)-RELATED"/>
    <property type="match status" value="1"/>
</dbReference>
<keyword evidence="3" id="KW-0274">FAD</keyword>
<dbReference type="InterPro" id="IPR036318">
    <property type="entry name" value="FAD-bd_PCMH-like_sf"/>
</dbReference>
<protein>
    <recommendedName>
        <fullName evidence="5">Berberine/berberine-like domain-containing protein</fullName>
    </recommendedName>
</protein>
<evidence type="ECO:0000256" key="4">
    <source>
        <dbReference type="ARBA" id="ARBA00023002"/>
    </source>
</evidence>
<dbReference type="InterPro" id="IPR016169">
    <property type="entry name" value="FAD-bd_PCMH_sub2"/>
</dbReference>
<dbReference type="Pfam" id="PF08031">
    <property type="entry name" value="BBE"/>
    <property type="match status" value="1"/>
</dbReference>
<dbReference type="PANTHER" id="PTHR42973:SF22">
    <property type="entry name" value="FAD-BINDING PCMH-TYPE DOMAIN-CONTAINING PROTEIN-RELATED"/>
    <property type="match status" value="1"/>
</dbReference>
<dbReference type="Gene3D" id="3.30.465.10">
    <property type="match status" value="1"/>
</dbReference>
<organism evidence="6 7">
    <name type="scientific">Cytospora paraplurivora</name>
    <dbReference type="NCBI Taxonomy" id="2898453"/>
    <lineage>
        <taxon>Eukaryota</taxon>
        <taxon>Fungi</taxon>
        <taxon>Dikarya</taxon>
        <taxon>Ascomycota</taxon>
        <taxon>Pezizomycotina</taxon>
        <taxon>Sordariomycetes</taxon>
        <taxon>Sordariomycetidae</taxon>
        <taxon>Diaporthales</taxon>
        <taxon>Cytosporaceae</taxon>
        <taxon>Cytospora</taxon>
    </lineage>
</organism>
<dbReference type="GO" id="GO:0050660">
    <property type="term" value="F:flavin adenine dinucleotide binding"/>
    <property type="evidence" value="ECO:0007669"/>
    <property type="project" value="InterPro"/>
</dbReference>
<evidence type="ECO:0000259" key="5">
    <source>
        <dbReference type="Pfam" id="PF08031"/>
    </source>
</evidence>
<evidence type="ECO:0000256" key="2">
    <source>
        <dbReference type="ARBA" id="ARBA00022630"/>
    </source>
</evidence>
<dbReference type="InterPro" id="IPR050416">
    <property type="entry name" value="FAD-linked_Oxidoreductase"/>
</dbReference>
<keyword evidence="2" id="KW-0285">Flavoprotein</keyword>
<feature type="domain" description="Berberine/berberine-like" evidence="5">
    <location>
        <begin position="167"/>
        <end position="205"/>
    </location>
</feature>
<reference evidence="6 7" key="1">
    <citation type="journal article" date="2023" name="PLoS ONE">
        <title>Cytospora paraplurivora sp. nov. isolated from orchards with fruit tree decline syndrome in Ontario, Canada.</title>
        <authorList>
            <person name="Ilyukhin E."/>
            <person name="Nguyen H.D.T."/>
            <person name="Castle A.J."/>
            <person name="Ellouze W."/>
        </authorList>
    </citation>
    <scope>NUCLEOTIDE SEQUENCE [LARGE SCALE GENOMIC DNA]</scope>
    <source>
        <strain evidence="6 7">FDS-564</strain>
    </source>
</reference>
<evidence type="ECO:0000313" key="7">
    <source>
        <dbReference type="Proteomes" id="UP001320245"/>
    </source>
</evidence>
<dbReference type="AlphaFoldDB" id="A0AAN9YAS7"/>